<reference evidence="2" key="1">
    <citation type="submission" date="2017-09" db="EMBL/GenBank/DDBJ databases">
        <title>Depth-based differentiation of microbial function through sediment-hosted aquifers and enrichment of novel symbionts in the deep terrestrial subsurface.</title>
        <authorList>
            <person name="Probst A.J."/>
            <person name="Ladd B."/>
            <person name="Jarett J.K."/>
            <person name="Geller-Mcgrath D.E."/>
            <person name="Sieber C.M.K."/>
            <person name="Emerson J.B."/>
            <person name="Anantharaman K."/>
            <person name="Thomas B.C."/>
            <person name="Malmstrom R."/>
            <person name="Stieglmeier M."/>
            <person name="Klingl A."/>
            <person name="Woyke T."/>
            <person name="Ryan C.M."/>
            <person name="Banfield J.F."/>
        </authorList>
    </citation>
    <scope>NUCLEOTIDE SEQUENCE [LARGE SCALE GENOMIC DNA]</scope>
</reference>
<dbReference type="Proteomes" id="UP000231263">
    <property type="component" value="Unassembled WGS sequence"/>
</dbReference>
<evidence type="ECO:0000313" key="1">
    <source>
        <dbReference type="EMBL" id="PJA45807.1"/>
    </source>
</evidence>
<dbReference type="AlphaFoldDB" id="A0A2M7XD49"/>
<proteinExistence type="predicted"/>
<gene>
    <name evidence="1" type="ORF">CO173_04525</name>
</gene>
<dbReference type="EMBL" id="PFWT01000025">
    <property type="protein sequence ID" value="PJA45807.1"/>
    <property type="molecule type" value="Genomic_DNA"/>
</dbReference>
<dbReference type="PROSITE" id="PS51257">
    <property type="entry name" value="PROKAR_LIPOPROTEIN"/>
    <property type="match status" value="1"/>
</dbReference>
<evidence type="ECO:0000313" key="2">
    <source>
        <dbReference type="Proteomes" id="UP000231263"/>
    </source>
</evidence>
<name>A0A2M7XD49_9BACT</name>
<sequence length="156" mass="16564">MKKTLGLLVALTLIGGGCVGGDASDTAVNDTVKQMANVPFSEVLGNILDRKDTYKEFRYTHESGDCLSHGAPNVISYFEDPNLGYFVVESGDGSYRESVASAMMNNEVSFNEVPLTDGAADCAVRVKYGEDKGTYICDIAGTVVCTSEVSAVGVLR</sequence>
<comment type="caution">
    <text evidence="1">The sequence shown here is derived from an EMBL/GenBank/DDBJ whole genome shotgun (WGS) entry which is preliminary data.</text>
</comment>
<protein>
    <submittedName>
        <fullName evidence="1">Uncharacterized protein</fullName>
    </submittedName>
</protein>
<organism evidence="1 2">
    <name type="scientific">Candidatus Uhrbacteria bacterium CG_4_9_14_3_um_filter_41_35</name>
    <dbReference type="NCBI Taxonomy" id="1975034"/>
    <lineage>
        <taxon>Bacteria</taxon>
        <taxon>Candidatus Uhriibacteriota</taxon>
    </lineage>
</organism>
<accession>A0A2M7XD49</accession>